<dbReference type="InterPro" id="IPR004480">
    <property type="entry name" value="Monothiol_GRX-rel"/>
</dbReference>
<dbReference type="Gene3D" id="3.40.30.10">
    <property type="entry name" value="Glutaredoxin"/>
    <property type="match status" value="1"/>
</dbReference>
<dbReference type="PANTHER" id="PTHR10293">
    <property type="entry name" value="GLUTAREDOXIN FAMILY MEMBER"/>
    <property type="match status" value="1"/>
</dbReference>
<evidence type="ECO:0000259" key="2">
    <source>
        <dbReference type="Pfam" id="PF00462"/>
    </source>
</evidence>
<dbReference type="PANTHER" id="PTHR10293:SF16">
    <property type="entry name" value="GLUTAREDOXIN-RELATED PROTEIN 5, MITOCHONDRIAL"/>
    <property type="match status" value="1"/>
</dbReference>
<keyword evidence="1" id="KW-0676">Redox-active center</keyword>
<gene>
    <name evidence="3" type="primary">GRX5_1</name>
    <name evidence="3" type="ORF">CU097_001297</name>
</gene>
<sequence>MSFIRSAVKTSTFFRPNLNTSLRSTSLFARWISTEMKSRLDKDVKSKDVVLFMKGTPDAPMCGFSRAAVQILQVQGVDFNKVNAFN</sequence>
<keyword evidence="4" id="KW-1185">Reference proteome</keyword>
<proteinExistence type="predicted"/>
<comment type="caution">
    <text evidence="3">The sequence shown here is derived from an EMBL/GenBank/DDBJ whole genome shotgun (WGS) entry which is preliminary data.</text>
</comment>
<evidence type="ECO:0000256" key="1">
    <source>
        <dbReference type="ARBA" id="ARBA00023284"/>
    </source>
</evidence>
<dbReference type="AlphaFoldDB" id="A0A367IT98"/>
<dbReference type="InterPro" id="IPR036249">
    <property type="entry name" value="Thioredoxin-like_sf"/>
</dbReference>
<dbReference type="Proteomes" id="UP000252139">
    <property type="component" value="Unassembled WGS sequence"/>
</dbReference>
<dbReference type="PROSITE" id="PS51354">
    <property type="entry name" value="GLUTAREDOXIN_2"/>
    <property type="match status" value="1"/>
</dbReference>
<feature type="non-terminal residue" evidence="3">
    <location>
        <position position="86"/>
    </location>
</feature>
<dbReference type="SUPFAM" id="SSF52833">
    <property type="entry name" value="Thioredoxin-like"/>
    <property type="match status" value="1"/>
</dbReference>
<organism evidence="3 4">
    <name type="scientific">Rhizopus azygosporus</name>
    <name type="common">Rhizopus microsporus var. azygosporus</name>
    <dbReference type="NCBI Taxonomy" id="86630"/>
    <lineage>
        <taxon>Eukaryota</taxon>
        <taxon>Fungi</taxon>
        <taxon>Fungi incertae sedis</taxon>
        <taxon>Mucoromycota</taxon>
        <taxon>Mucoromycotina</taxon>
        <taxon>Mucoromycetes</taxon>
        <taxon>Mucorales</taxon>
        <taxon>Mucorineae</taxon>
        <taxon>Rhizopodaceae</taxon>
        <taxon>Rhizopus</taxon>
    </lineage>
</organism>
<dbReference type="GO" id="GO:0005759">
    <property type="term" value="C:mitochondrial matrix"/>
    <property type="evidence" value="ECO:0007669"/>
    <property type="project" value="TreeGrafter"/>
</dbReference>
<name>A0A367IT98_RHIAZ</name>
<feature type="domain" description="Glutaredoxin" evidence="2">
    <location>
        <begin position="49"/>
        <end position="83"/>
    </location>
</feature>
<dbReference type="EMBL" id="PJQL01003667">
    <property type="protein sequence ID" value="RCH80925.1"/>
    <property type="molecule type" value="Genomic_DNA"/>
</dbReference>
<dbReference type="STRING" id="86630.A0A367IT98"/>
<accession>A0A367IT98</accession>
<dbReference type="Pfam" id="PF00462">
    <property type="entry name" value="Glutaredoxin"/>
    <property type="match status" value="1"/>
</dbReference>
<evidence type="ECO:0000313" key="4">
    <source>
        <dbReference type="Proteomes" id="UP000252139"/>
    </source>
</evidence>
<dbReference type="GO" id="GO:0015036">
    <property type="term" value="F:disulfide oxidoreductase activity"/>
    <property type="evidence" value="ECO:0007669"/>
    <property type="project" value="UniProtKB-ARBA"/>
</dbReference>
<evidence type="ECO:0000313" key="3">
    <source>
        <dbReference type="EMBL" id="RCH80925.1"/>
    </source>
</evidence>
<reference evidence="3 4" key="1">
    <citation type="journal article" date="2018" name="G3 (Bethesda)">
        <title>Phylogenetic and Phylogenomic Definition of Rhizopus Species.</title>
        <authorList>
            <person name="Gryganskyi A.P."/>
            <person name="Golan J."/>
            <person name="Dolatabadi S."/>
            <person name="Mondo S."/>
            <person name="Robb S."/>
            <person name="Idnurm A."/>
            <person name="Muszewska A."/>
            <person name="Steczkiewicz K."/>
            <person name="Masonjones S."/>
            <person name="Liao H.L."/>
            <person name="Gajdeczka M.T."/>
            <person name="Anike F."/>
            <person name="Vuek A."/>
            <person name="Anishchenko I.M."/>
            <person name="Voigt K."/>
            <person name="de Hoog G.S."/>
            <person name="Smith M.E."/>
            <person name="Heitman J."/>
            <person name="Vilgalys R."/>
            <person name="Stajich J.E."/>
        </authorList>
    </citation>
    <scope>NUCLEOTIDE SEQUENCE [LARGE SCALE GENOMIC DNA]</scope>
    <source>
        <strain evidence="3 4">CBS 357.93</strain>
    </source>
</reference>
<dbReference type="OrthoDB" id="415696at2759"/>
<dbReference type="InterPro" id="IPR002109">
    <property type="entry name" value="Glutaredoxin"/>
</dbReference>
<protein>
    <submittedName>
        <fullName evidence="3">Monothiol glutaredoxin grx5</fullName>
    </submittedName>
</protein>